<evidence type="ECO:0000313" key="12">
    <source>
        <dbReference type="EMBL" id="KWX01742.1"/>
    </source>
</evidence>
<evidence type="ECO:0000313" key="13">
    <source>
        <dbReference type="Proteomes" id="UP000070188"/>
    </source>
</evidence>
<evidence type="ECO:0000256" key="5">
    <source>
        <dbReference type="ARBA" id="ARBA00022490"/>
    </source>
</evidence>
<dbReference type="SUPFAM" id="SSF53335">
    <property type="entry name" value="S-adenosyl-L-methionine-dependent methyltransferases"/>
    <property type="match status" value="1"/>
</dbReference>
<comment type="caution">
    <text evidence="12">The sequence shown here is derived from an EMBL/GenBank/DDBJ whole genome shotgun (WGS) entry which is preliminary data.</text>
</comment>
<keyword evidence="8" id="KW-0949">S-adenosyl-L-methionine</keyword>
<dbReference type="GO" id="GO:0032259">
    <property type="term" value="P:methylation"/>
    <property type="evidence" value="ECO:0007669"/>
    <property type="project" value="UniProtKB-KW"/>
</dbReference>
<dbReference type="InterPro" id="IPR000682">
    <property type="entry name" value="PCMT"/>
</dbReference>
<dbReference type="Gene3D" id="3.40.50.150">
    <property type="entry name" value="Vaccinia Virus protein VP39"/>
    <property type="match status" value="1"/>
</dbReference>
<dbReference type="PANTHER" id="PTHR11579">
    <property type="entry name" value="PROTEIN-L-ISOASPARTATE O-METHYLTRANSFERASE"/>
    <property type="match status" value="1"/>
</dbReference>
<reference evidence="13" key="1">
    <citation type="submission" date="2015-04" db="EMBL/GenBank/DDBJ databases">
        <title>Physiological reanalysis, assessment of diazotrophy, and genome sequences of multiple isolates of Streptomyces thermoautotrophicus.</title>
        <authorList>
            <person name="MacKellar D.C."/>
            <person name="Lieber L."/>
            <person name="Norman J."/>
            <person name="Bolger A."/>
            <person name="Tobin C."/>
            <person name="Murray J.W."/>
            <person name="Chang R."/>
            <person name="Ford T."/>
            <person name="Nguyen P.Q."/>
            <person name="Woodward J."/>
            <person name="Permingeat H."/>
            <person name="Joshi N.S."/>
            <person name="Silver P.A."/>
            <person name="Usadel B."/>
            <person name="Rutherford A.W."/>
            <person name="Friesen M."/>
            <person name="Prell J."/>
        </authorList>
    </citation>
    <scope>NUCLEOTIDE SEQUENCE [LARGE SCALE GENOMIC DNA]</scope>
    <source>
        <strain evidence="13">H1</strain>
    </source>
</reference>
<keyword evidence="6 12" id="KW-0489">Methyltransferase</keyword>
<dbReference type="PANTHER" id="PTHR11579:SF0">
    <property type="entry name" value="PROTEIN-L-ISOASPARTATE(D-ASPARTATE) O-METHYLTRANSFERASE"/>
    <property type="match status" value="1"/>
</dbReference>
<keyword evidence="13" id="KW-1185">Reference proteome</keyword>
<evidence type="ECO:0000256" key="4">
    <source>
        <dbReference type="ARBA" id="ARBA00013346"/>
    </source>
</evidence>
<evidence type="ECO:0000256" key="10">
    <source>
        <dbReference type="ARBA" id="ARBA00031323"/>
    </source>
</evidence>
<evidence type="ECO:0000256" key="6">
    <source>
        <dbReference type="ARBA" id="ARBA00022603"/>
    </source>
</evidence>
<evidence type="ECO:0000256" key="9">
    <source>
        <dbReference type="ARBA" id="ARBA00030757"/>
    </source>
</evidence>
<dbReference type="PATRIC" id="fig|1469144.10.peg.3000"/>
<evidence type="ECO:0000256" key="8">
    <source>
        <dbReference type="ARBA" id="ARBA00022691"/>
    </source>
</evidence>
<dbReference type="InterPro" id="IPR029063">
    <property type="entry name" value="SAM-dependent_MTases_sf"/>
</dbReference>
<comment type="subcellular location">
    <subcellularLocation>
        <location evidence="1">Cytoplasm</location>
    </subcellularLocation>
</comment>
<proteinExistence type="inferred from homology"/>
<accession>A0A132MWK4</accession>
<dbReference type="Pfam" id="PF01135">
    <property type="entry name" value="PCMT"/>
    <property type="match status" value="1"/>
</dbReference>
<dbReference type="EC" id="2.1.1.77" evidence="3"/>
<dbReference type="EMBL" id="LAXD01000001">
    <property type="protein sequence ID" value="KWX01742.1"/>
    <property type="molecule type" value="Genomic_DNA"/>
</dbReference>
<organism evidence="12 13">
    <name type="scientific">Carbonactinospora thermoautotrophica</name>
    <dbReference type="NCBI Taxonomy" id="1469144"/>
    <lineage>
        <taxon>Bacteria</taxon>
        <taxon>Bacillati</taxon>
        <taxon>Actinomycetota</taxon>
        <taxon>Actinomycetes</taxon>
        <taxon>Kitasatosporales</taxon>
        <taxon>Carbonactinosporaceae</taxon>
        <taxon>Carbonactinospora</taxon>
    </lineage>
</organism>
<protein>
    <recommendedName>
        <fullName evidence="4">Protein-L-isoaspartate O-methyltransferase</fullName>
        <ecNumber evidence="3">2.1.1.77</ecNumber>
    </recommendedName>
    <alternativeName>
        <fullName evidence="11">L-isoaspartyl protein carboxyl methyltransferase</fullName>
    </alternativeName>
    <alternativeName>
        <fullName evidence="9">Protein L-isoaspartyl methyltransferase</fullName>
    </alternativeName>
    <alternativeName>
        <fullName evidence="10">Protein-beta-aspartate methyltransferase</fullName>
    </alternativeName>
</protein>
<dbReference type="CDD" id="cd02440">
    <property type="entry name" value="AdoMet_MTases"/>
    <property type="match status" value="1"/>
</dbReference>
<keyword evidence="5" id="KW-0963">Cytoplasm</keyword>
<evidence type="ECO:0000256" key="7">
    <source>
        <dbReference type="ARBA" id="ARBA00022679"/>
    </source>
</evidence>
<comment type="similarity">
    <text evidence="2">Belongs to the methyltransferase superfamily. L-isoaspartyl/D-aspartyl protein methyltransferase family.</text>
</comment>
<dbReference type="GO" id="GO:0005737">
    <property type="term" value="C:cytoplasm"/>
    <property type="evidence" value="ECO:0007669"/>
    <property type="project" value="UniProtKB-SubCell"/>
</dbReference>
<dbReference type="AlphaFoldDB" id="A0A132MWK4"/>
<dbReference type="STRING" id="1469144.LI90_2774"/>
<sequence>MPETAITDDAVARAVAAVPREHYTDHPHLGGVPQATAQFAIERDLRRAGVQPGMRVLEIGTGTGYTGALLAELVGKDGHVVSVDIDPALIERAAKLHAERGVANLTLLAGDGHRGAPGHAPFDAILGWATPTHIPHAWIQQSRPGAIISTPIYIAPVARTVGHIRARVTGDGRLTEPKLGGAVYVDMGPQVNTSLGIPMFYLDARHDSPDGQVAWVSVAWRGHHPGHDPAATLRMLMNPAHTEPVPLGDTDEERAVAWRDFRAYCAARDSIYTPSSLTAYGTAGDTWISGIGFSSGNHAAVLTADGRFIANSPDSPALAKLRDYFRDWQQAGCPGIDALQPHLTPTDDGWQVRVTLAHATR</sequence>
<evidence type="ECO:0000256" key="11">
    <source>
        <dbReference type="ARBA" id="ARBA00031350"/>
    </source>
</evidence>
<evidence type="ECO:0000256" key="2">
    <source>
        <dbReference type="ARBA" id="ARBA00005369"/>
    </source>
</evidence>
<name>A0A132MWK4_9ACTN</name>
<dbReference type="RefSeq" id="WP_066888406.1">
    <property type="nucleotide sequence ID" value="NZ_JYIJ01000018.1"/>
</dbReference>
<dbReference type="GO" id="GO:0004719">
    <property type="term" value="F:protein-L-isoaspartate (D-aspartate) O-methyltransferase activity"/>
    <property type="evidence" value="ECO:0007669"/>
    <property type="project" value="UniProtKB-EC"/>
</dbReference>
<keyword evidence="7 12" id="KW-0808">Transferase</keyword>
<evidence type="ECO:0000256" key="3">
    <source>
        <dbReference type="ARBA" id="ARBA00011890"/>
    </source>
</evidence>
<dbReference type="Proteomes" id="UP000070188">
    <property type="component" value="Unassembled WGS sequence"/>
</dbReference>
<gene>
    <name evidence="12" type="ORF">LI90_2774</name>
</gene>
<evidence type="ECO:0000256" key="1">
    <source>
        <dbReference type="ARBA" id="ARBA00004496"/>
    </source>
</evidence>